<feature type="transmembrane region" description="Helical" evidence="9">
    <location>
        <begin position="321"/>
        <end position="341"/>
    </location>
</feature>
<feature type="transmembrane region" description="Helical" evidence="9">
    <location>
        <begin position="153"/>
        <end position="177"/>
    </location>
</feature>
<evidence type="ECO:0000256" key="2">
    <source>
        <dbReference type="ARBA" id="ARBA00008540"/>
    </source>
</evidence>
<feature type="transmembrane region" description="Helical" evidence="9">
    <location>
        <begin position="197"/>
        <end position="216"/>
    </location>
</feature>
<dbReference type="GO" id="GO:0015188">
    <property type="term" value="F:L-isoleucine transmembrane transporter activity"/>
    <property type="evidence" value="ECO:0007669"/>
    <property type="project" value="TreeGrafter"/>
</dbReference>
<evidence type="ECO:0000256" key="9">
    <source>
        <dbReference type="RuleBase" id="RU362122"/>
    </source>
</evidence>
<dbReference type="GO" id="GO:0015820">
    <property type="term" value="P:L-leucine transport"/>
    <property type="evidence" value="ECO:0007669"/>
    <property type="project" value="TreeGrafter"/>
</dbReference>
<keyword evidence="7 9" id="KW-1133">Transmembrane helix</keyword>
<evidence type="ECO:0000256" key="3">
    <source>
        <dbReference type="ARBA" id="ARBA00022448"/>
    </source>
</evidence>
<keyword evidence="5 9" id="KW-0812">Transmembrane</keyword>
<evidence type="ECO:0000256" key="8">
    <source>
        <dbReference type="ARBA" id="ARBA00023136"/>
    </source>
</evidence>
<evidence type="ECO:0000256" key="5">
    <source>
        <dbReference type="ARBA" id="ARBA00022692"/>
    </source>
</evidence>
<keyword evidence="4" id="KW-1003">Cell membrane</keyword>
<keyword evidence="11" id="KW-1185">Reference proteome</keyword>
<feature type="transmembrane region" description="Helical" evidence="9">
    <location>
        <begin position="374"/>
        <end position="395"/>
    </location>
</feature>
<comment type="caution">
    <text evidence="10">The sequence shown here is derived from an EMBL/GenBank/DDBJ whole genome shotgun (WGS) entry which is preliminary data.</text>
</comment>
<protein>
    <recommendedName>
        <fullName evidence="9">Branched-chain amino acid transport system carrier protein</fullName>
    </recommendedName>
</protein>
<comment type="subcellular location">
    <subcellularLocation>
        <location evidence="1 9">Cell membrane</location>
        <topology evidence="1 9">Multi-pass membrane protein</topology>
    </subcellularLocation>
</comment>
<feature type="transmembrane region" description="Helical" evidence="9">
    <location>
        <begin position="9"/>
        <end position="29"/>
    </location>
</feature>
<keyword evidence="3 9" id="KW-0813">Transport</keyword>
<keyword evidence="8 9" id="KW-0472">Membrane</keyword>
<dbReference type="GO" id="GO:0015190">
    <property type="term" value="F:L-leucine transmembrane transporter activity"/>
    <property type="evidence" value="ECO:0007669"/>
    <property type="project" value="TreeGrafter"/>
</dbReference>
<dbReference type="GO" id="GO:0015818">
    <property type="term" value="P:isoleucine transport"/>
    <property type="evidence" value="ECO:0007669"/>
    <property type="project" value="TreeGrafter"/>
</dbReference>
<dbReference type="GO" id="GO:0005304">
    <property type="term" value="F:L-valine transmembrane transporter activity"/>
    <property type="evidence" value="ECO:0007669"/>
    <property type="project" value="TreeGrafter"/>
</dbReference>
<dbReference type="EMBL" id="PISD01000016">
    <property type="protein sequence ID" value="PKG29345.1"/>
    <property type="molecule type" value="Genomic_DNA"/>
</dbReference>
<dbReference type="Proteomes" id="UP000233343">
    <property type="component" value="Unassembled WGS sequence"/>
</dbReference>
<comment type="function">
    <text evidence="9">Component of the transport system for branched-chain amino acids.</text>
</comment>
<dbReference type="Pfam" id="PF05525">
    <property type="entry name" value="Branch_AA_trans"/>
    <property type="match status" value="1"/>
</dbReference>
<feature type="transmembrane region" description="Helical" evidence="9">
    <location>
        <begin position="41"/>
        <end position="66"/>
    </location>
</feature>
<keyword evidence="6 9" id="KW-0029">Amino-acid transport</keyword>
<sequence length="450" mass="47550">MNQKISNSYIIAVGFMLFSLFFGAGNLIFPAMMGQEAGTNVWLATAGFIATGVGLPLLGVIALGISGKNDLQSLASRVHPMFGIAFTVILYLSIGPLFAIPRTGTVSYEIGIKPFLPESWGTIGLLVFTIIFFAITAYFSLNSSKIVDIVGKYLTPILLLFILILIGVAFMNPIGSFQAPAENYLSDSFFNGFKEGYLTMDALAAFVFGIIVIDAVRSKGAQTKKAIMISVTKAGLIAAGLLAVIYSSLAFIGASSVSGLGSLDNGGAVLSGVSSHYFGSFGGVLLSLIVLAACLTTSIGLISSCATYFTKLMPNISYNRFVIIFSVFSAGIANFGLSQLISISIPVLTAIYPLAIVLMLLTFLHPLFNGKKEVYQISMLLTFIVSLFDGLNAAGLKVSAVNDFFANILPLHSVGLGWVAPAIIGAILGIVIGLFKRGNAGEKEQEKQTI</sequence>
<evidence type="ECO:0000313" key="11">
    <source>
        <dbReference type="Proteomes" id="UP000233343"/>
    </source>
</evidence>
<reference evidence="10 11" key="1">
    <citation type="journal article" date="2010" name="Int. J. Syst. Evol. Microbiol.">
        <title>Bacillus horneckiae sp. nov., isolated from a spacecraft-assembly clean room.</title>
        <authorList>
            <person name="Vaishampayan P."/>
            <person name="Probst A."/>
            <person name="Krishnamurthi S."/>
            <person name="Ghosh S."/>
            <person name="Osman S."/>
            <person name="McDowall A."/>
            <person name="Ruckmani A."/>
            <person name="Mayilraj S."/>
            <person name="Venkateswaran K."/>
        </authorList>
    </citation>
    <scope>NUCLEOTIDE SEQUENCE [LARGE SCALE GENOMIC DNA]</scope>
    <source>
        <strain evidence="11">1PO1SC</strain>
    </source>
</reference>
<feature type="transmembrane region" description="Helical" evidence="9">
    <location>
        <begin position="277"/>
        <end position="309"/>
    </location>
</feature>
<gene>
    <name evidence="10" type="primary">brnQ</name>
    <name evidence="10" type="ORF">CWS20_08730</name>
</gene>
<dbReference type="AlphaFoldDB" id="A0A2N0ZIJ7"/>
<dbReference type="RefSeq" id="WP_083957386.1">
    <property type="nucleotide sequence ID" value="NZ_JAFDQP010000004.1"/>
</dbReference>
<feature type="transmembrane region" description="Helical" evidence="9">
    <location>
        <begin position="415"/>
        <end position="435"/>
    </location>
</feature>
<feature type="transmembrane region" description="Helical" evidence="9">
    <location>
        <begin position="236"/>
        <end position="257"/>
    </location>
</feature>
<accession>A0A2N0ZIJ7</accession>
<dbReference type="NCBIfam" id="TIGR00796">
    <property type="entry name" value="livcs"/>
    <property type="match status" value="1"/>
</dbReference>
<dbReference type="PANTHER" id="PTHR30588">
    <property type="entry name" value="BRANCHED-CHAIN AMINO ACID TRANSPORT SYSTEM 2 CARRIER PROTEIN"/>
    <property type="match status" value="1"/>
</dbReference>
<comment type="similarity">
    <text evidence="2 9">Belongs to the branched chain amino acid transporter family.</text>
</comment>
<proteinExistence type="inferred from homology"/>
<organism evidence="10 11">
    <name type="scientific">Cytobacillus horneckiae</name>
    <dbReference type="NCBI Taxonomy" id="549687"/>
    <lineage>
        <taxon>Bacteria</taxon>
        <taxon>Bacillati</taxon>
        <taxon>Bacillota</taxon>
        <taxon>Bacilli</taxon>
        <taxon>Bacillales</taxon>
        <taxon>Bacillaceae</taxon>
        <taxon>Cytobacillus</taxon>
    </lineage>
</organism>
<dbReference type="GO" id="GO:0005886">
    <property type="term" value="C:plasma membrane"/>
    <property type="evidence" value="ECO:0007669"/>
    <property type="project" value="UniProtKB-SubCell"/>
</dbReference>
<dbReference type="InterPro" id="IPR004685">
    <property type="entry name" value="Brnchd-chn_aa_trnsp_Livcs"/>
</dbReference>
<evidence type="ECO:0000256" key="1">
    <source>
        <dbReference type="ARBA" id="ARBA00004651"/>
    </source>
</evidence>
<evidence type="ECO:0000256" key="7">
    <source>
        <dbReference type="ARBA" id="ARBA00022989"/>
    </source>
</evidence>
<feature type="transmembrane region" description="Helical" evidence="9">
    <location>
        <begin position="78"/>
        <end position="100"/>
    </location>
</feature>
<evidence type="ECO:0000256" key="6">
    <source>
        <dbReference type="ARBA" id="ARBA00022970"/>
    </source>
</evidence>
<evidence type="ECO:0000256" key="4">
    <source>
        <dbReference type="ARBA" id="ARBA00022475"/>
    </source>
</evidence>
<dbReference type="PANTHER" id="PTHR30588:SF0">
    <property type="entry name" value="BRANCHED-CHAIN AMINO ACID PERMEASE BRNQ"/>
    <property type="match status" value="1"/>
</dbReference>
<evidence type="ECO:0000313" key="10">
    <source>
        <dbReference type="EMBL" id="PKG29345.1"/>
    </source>
</evidence>
<feature type="transmembrane region" description="Helical" evidence="9">
    <location>
        <begin position="347"/>
        <end position="367"/>
    </location>
</feature>
<feature type="transmembrane region" description="Helical" evidence="9">
    <location>
        <begin position="120"/>
        <end position="141"/>
    </location>
</feature>
<name>A0A2N0ZIJ7_9BACI</name>